<evidence type="ECO:0000259" key="8">
    <source>
        <dbReference type="SMART" id="SM00359"/>
    </source>
</evidence>
<dbReference type="PIRSF" id="PIRSF000729">
    <property type="entry name" value="GK"/>
    <property type="match status" value="1"/>
</dbReference>
<dbReference type="InterPro" id="IPR036393">
    <property type="entry name" value="AceGlu_kinase-like_sf"/>
</dbReference>
<dbReference type="SUPFAM" id="SSF53633">
    <property type="entry name" value="Carbamate kinase-like"/>
    <property type="match status" value="1"/>
</dbReference>
<dbReference type="InterPro" id="IPR001057">
    <property type="entry name" value="Glu/AcGlu_kinase"/>
</dbReference>
<dbReference type="FunFam" id="2.30.130.10:FF:000007">
    <property type="entry name" value="Glutamate 5-kinase"/>
    <property type="match status" value="1"/>
</dbReference>
<dbReference type="Gene3D" id="3.40.1160.10">
    <property type="entry name" value="Acetylglutamate kinase-like"/>
    <property type="match status" value="1"/>
</dbReference>
<dbReference type="GO" id="GO:0003723">
    <property type="term" value="F:RNA binding"/>
    <property type="evidence" value="ECO:0007669"/>
    <property type="project" value="InterPro"/>
</dbReference>
<dbReference type="CDD" id="cd21157">
    <property type="entry name" value="PUA_G5K"/>
    <property type="match status" value="1"/>
</dbReference>
<dbReference type="InterPro" id="IPR036974">
    <property type="entry name" value="PUA_sf"/>
</dbReference>
<evidence type="ECO:0000256" key="7">
    <source>
        <dbReference type="ARBA" id="ARBA00022840"/>
    </source>
</evidence>
<keyword evidence="2" id="KW-0028">Amino-acid biosynthesis</keyword>
<dbReference type="GO" id="GO:0005524">
    <property type="term" value="F:ATP binding"/>
    <property type="evidence" value="ECO:0007669"/>
    <property type="project" value="UniProtKB-KW"/>
</dbReference>
<dbReference type="SMART" id="SM00359">
    <property type="entry name" value="PUA"/>
    <property type="match status" value="1"/>
</dbReference>
<dbReference type="NCBIfam" id="TIGR01027">
    <property type="entry name" value="proB"/>
    <property type="match status" value="1"/>
</dbReference>
<dbReference type="InterPro" id="IPR019797">
    <property type="entry name" value="Glutamate_5-kinase_CS"/>
</dbReference>
<dbReference type="InterPro" id="IPR005715">
    <property type="entry name" value="Glu_5kinase/COase_Synthase"/>
</dbReference>
<dbReference type="PROSITE" id="PS00902">
    <property type="entry name" value="GLUTAMATE_5_KINASE"/>
    <property type="match status" value="1"/>
</dbReference>
<evidence type="ECO:0000256" key="1">
    <source>
        <dbReference type="ARBA" id="ARBA00022490"/>
    </source>
</evidence>
<proteinExistence type="predicted"/>
<dbReference type="GO" id="GO:0004349">
    <property type="term" value="F:glutamate 5-kinase activity"/>
    <property type="evidence" value="ECO:0007669"/>
    <property type="project" value="InterPro"/>
</dbReference>
<keyword evidence="4" id="KW-0808">Transferase</keyword>
<evidence type="ECO:0000256" key="5">
    <source>
        <dbReference type="ARBA" id="ARBA00022741"/>
    </source>
</evidence>
<dbReference type="PANTHER" id="PTHR43654">
    <property type="entry name" value="GLUTAMATE 5-KINASE"/>
    <property type="match status" value="1"/>
</dbReference>
<organism evidence="9">
    <name type="scientific">marine sediment metagenome</name>
    <dbReference type="NCBI Taxonomy" id="412755"/>
    <lineage>
        <taxon>unclassified sequences</taxon>
        <taxon>metagenomes</taxon>
        <taxon>ecological metagenomes</taxon>
    </lineage>
</organism>
<dbReference type="InterPro" id="IPR002478">
    <property type="entry name" value="PUA"/>
</dbReference>
<dbReference type="AlphaFoldDB" id="A0A0F9M7K5"/>
<sequence>KFARALSGQIAGALRGGLDVALVSSGAIGAGIAELDLPARPGTLPLLQATAAVGQGQLMRTFHDAFARFGVKVAQILLTRDDFQDRTRYLNIRNTIAALADCHALPVINENDTVSVDEIRFGDNDQIAALVANMIDADLLVLLTDVEGYIGRGRLLGRLDRIDEAVLAGAGGAGPRGMGGMRSKLTAATMVTGAGAAVVIAKARTPDVLTRLLGGEELGTLCLPAKRRLSARRRWIGHAARTVGKLFVDAGAADALSKRGKSLLPSGVCDLSGKFAKGANVAIIGPDGRQIARGLTNYSSEQIRRIVGLKSSRIAQVLGDKPYDEVVHRNNMALSP</sequence>
<keyword evidence="3" id="KW-0641">Proline biosynthesis</keyword>
<evidence type="ECO:0000256" key="3">
    <source>
        <dbReference type="ARBA" id="ARBA00022650"/>
    </source>
</evidence>
<dbReference type="Gene3D" id="2.30.130.10">
    <property type="entry name" value="PUA domain"/>
    <property type="match status" value="1"/>
</dbReference>
<dbReference type="GO" id="GO:0005829">
    <property type="term" value="C:cytosol"/>
    <property type="evidence" value="ECO:0007669"/>
    <property type="project" value="TreeGrafter"/>
</dbReference>
<accession>A0A0F9M7K5</accession>
<dbReference type="PRINTS" id="PR00474">
    <property type="entry name" value="GLU5KINASE"/>
</dbReference>
<keyword evidence="7" id="KW-0067">ATP-binding</keyword>
<keyword evidence="6" id="KW-0418">Kinase</keyword>
<evidence type="ECO:0000256" key="6">
    <source>
        <dbReference type="ARBA" id="ARBA00022777"/>
    </source>
</evidence>
<dbReference type="PANTHER" id="PTHR43654:SF1">
    <property type="entry name" value="ISOPENTENYL PHOSPHATE KINASE"/>
    <property type="match status" value="1"/>
</dbReference>
<keyword evidence="5" id="KW-0547">Nucleotide-binding</keyword>
<feature type="non-terminal residue" evidence="9">
    <location>
        <position position="1"/>
    </location>
</feature>
<feature type="domain" description="PUA" evidence="8">
    <location>
        <begin position="244"/>
        <end position="327"/>
    </location>
</feature>
<dbReference type="GO" id="GO:0008652">
    <property type="term" value="P:amino acid biosynthetic process"/>
    <property type="evidence" value="ECO:0007669"/>
    <property type="project" value="UniProtKB-KW"/>
</dbReference>
<dbReference type="SUPFAM" id="SSF88697">
    <property type="entry name" value="PUA domain-like"/>
    <property type="match status" value="1"/>
</dbReference>
<name>A0A0F9M7K5_9ZZZZ</name>
<dbReference type="Pfam" id="PF01472">
    <property type="entry name" value="PUA"/>
    <property type="match status" value="1"/>
</dbReference>
<dbReference type="Pfam" id="PF00696">
    <property type="entry name" value="AA_kinase"/>
    <property type="match status" value="1"/>
</dbReference>
<evidence type="ECO:0000256" key="2">
    <source>
        <dbReference type="ARBA" id="ARBA00022605"/>
    </source>
</evidence>
<keyword evidence="1" id="KW-0963">Cytoplasm</keyword>
<reference evidence="9" key="1">
    <citation type="journal article" date="2015" name="Nature">
        <title>Complex archaea that bridge the gap between prokaryotes and eukaryotes.</title>
        <authorList>
            <person name="Spang A."/>
            <person name="Saw J.H."/>
            <person name="Jorgensen S.L."/>
            <person name="Zaremba-Niedzwiedzka K."/>
            <person name="Martijn J."/>
            <person name="Lind A.E."/>
            <person name="van Eijk R."/>
            <person name="Schleper C."/>
            <person name="Guy L."/>
            <person name="Ettema T.J."/>
        </authorList>
    </citation>
    <scope>NUCLEOTIDE SEQUENCE</scope>
</reference>
<gene>
    <name evidence="9" type="ORF">LCGC14_1493700</name>
</gene>
<evidence type="ECO:0000313" key="9">
    <source>
        <dbReference type="EMBL" id="KKM65197.1"/>
    </source>
</evidence>
<dbReference type="FunFam" id="3.40.1160.10:FF:000006">
    <property type="entry name" value="Glutamate 5-kinase"/>
    <property type="match status" value="1"/>
</dbReference>
<dbReference type="InterPro" id="IPR001048">
    <property type="entry name" value="Asp/Glu/Uridylate_kinase"/>
</dbReference>
<dbReference type="EMBL" id="LAZR01010767">
    <property type="protein sequence ID" value="KKM65197.1"/>
    <property type="molecule type" value="Genomic_DNA"/>
</dbReference>
<dbReference type="PROSITE" id="PS50890">
    <property type="entry name" value="PUA"/>
    <property type="match status" value="1"/>
</dbReference>
<evidence type="ECO:0000256" key="4">
    <source>
        <dbReference type="ARBA" id="ARBA00022679"/>
    </source>
</evidence>
<dbReference type="InterPro" id="IPR015947">
    <property type="entry name" value="PUA-like_sf"/>
</dbReference>
<protein>
    <recommendedName>
        <fullName evidence="8">PUA domain-containing protein</fullName>
    </recommendedName>
</protein>
<dbReference type="InterPro" id="IPR011529">
    <property type="entry name" value="Glu_5kinase"/>
</dbReference>
<comment type="caution">
    <text evidence="9">The sequence shown here is derived from an EMBL/GenBank/DDBJ whole genome shotgun (WGS) entry which is preliminary data.</text>
</comment>